<dbReference type="Pfam" id="PF13450">
    <property type="entry name" value="NAD_binding_8"/>
    <property type="match status" value="1"/>
</dbReference>
<dbReference type="PANTHER" id="PTHR43563:SF1">
    <property type="entry name" value="AMINE OXIDASE [FLAVIN-CONTAINING] B"/>
    <property type="match status" value="1"/>
</dbReference>
<name>A0A380MSE9_9GAMM</name>
<dbReference type="GO" id="GO:0016491">
    <property type="term" value="F:oxidoreductase activity"/>
    <property type="evidence" value="ECO:0007669"/>
    <property type="project" value="InterPro"/>
</dbReference>
<feature type="domain" description="Amine oxidase" evidence="2">
    <location>
        <begin position="334"/>
        <end position="583"/>
    </location>
</feature>
<dbReference type="RefSeq" id="WP_169818626.1">
    <property type="nucleotide sequence ID" value="NZ_LWHB01000064.1"/>
</dbReference>
<dbReference type="InterPro" id="IPR050703">
    <property type="entry name" value="Flavin_MAO"/>
</dbReference>
<dbReference type="PANTHER" id="PTHR43563">
    <property type="entry name" value="AMINE OXIDASE"/>
    <property type="match status" value="1"/>
</dbReference>
<dbReference type="InterPro" id="IPR036188">
    <property type="entry name" value="FAD/NAD-bd_sf"/>
</dbReference>
<reference evidence="3 4" key="1">
    <citation type="submission" date="2018-06" db="EMBL/GenBank/DDBJ databases">
        <authorList>
            <consortium name="Pathogen Informatics"/>
            <person name="Doyle S."/>
        </authorList>
    </citation>
    <scope>NUCLEOTIDE SEQUENCE [LARGE SCALE GENOMIC DNA]</scope>
    <source>
        <strain evidence="3 4">NCTC13337</strain>
    </source>
</reference>
<dbReference type="InterPro" id="IPR002937">
    <property type="entry name" value="Amino_oxidase"/>
</dbReference>
<sequence>MPWKTAQAQSENAYYPPALTGLRGNHQGSNIAAHTFALDAKPFSFDDLIPKENYDLIIVGAGISGLSAAWLYREKYPNAKILILDNHDDFGGHAKRNEFGNGETFQLSNGGSESLESPHYHFNDNVNSLLKKIGIDYDKFYQYYDQNIYPSMGMQSGVFLDKKNWGETKILKGDIFEDGADFIPTIQNLPLSDSDKQSLSNIFQGEENYLPEVEGDEAIEAYLSKISYEKYLRENVGLSEAAAKLFRGITIDEWGYPYDLYSAWDACKDDYPGFGGLAWSEDDEPEEEEDPYIFIYPDGNATIARLLVKHLIPEVSAAKANQEEIVTAVFDYQQLDKAEHPVRIRLNSTAVNIKNTDDGVNVGYVSHNKQRNLIHAKKVILACNNGIIPAICPETSLEQKNALHQNVKTALLYAKVFVKNWEPFIKLGTDYVYAPTAPYSLIRLNYPINIGNYKTQTDPTKPMVIHMVKSVVPYASGQSLRGADRLGRRQLIYQSYAELEAELLAQLNEFYALADAKPEILAVTINRWAHGYSYEKKHLWDDYDQIDQIIDTARQPIGNIHIANSDSAWTAYIEAAINEAYRTIEEIG</sequence>
<dbReference type="Gene3D" id="3.50.50.60">
    <property type="entry name" value="FAD/NAD(P)-binding domain"/>
    <property type="match status" value="2"/>
</dbReference>
<protein>
    <submittedName>
        <fullName evidence="3">Protoporphyrinogen oxidase</fullName>
    </submittedName>
</protein>
<accession>A0A380MSE9</accession>
<evidence type="ECO:0000313" key="3">
    <source>
        <dbReference type="EMBL" id="SUO95485.1"/>
    </source>
</evidence>
<dbReference type="EMBL" id="UHIC01000001">
    <property type="protein sequence ID" value="SUO95485.1"/>
    <property type="molecule type" value="Genomic_DNA"/>
</dbReference>
<evidence type="ECO:0000259" key="2">
    <source>
        <dbReference type="Pfam" id="PF01593"/>
    </source>
</evidence>
<evidence type="ECO:0000313" key="4">
    <source>
        <dbReference type="Proteomes" id="UP000254601"/>
    </source>
</evidence>
<dbReference type="Proteomes" id="UP000254601">
    <property type="component" value="Unassembled WGS sequence"/>
</dbReference>
<evidence type="ECO:0000256" key="1">
    <source>
        <dbReference type="ARBA" id="ARBA00005995"/>
    </source>
</evidence>
<dbReference type="Pfam" id="PF01593">
    <property type="entry name" value="Amino_oxidase"/>
    <property type="match status" value="1"/>
</dbReference>
<keyword evidence="4" id="KW-1185">Reference proteome</keyword>
<dbReference type="SUPFAM" id="SSF51905">
    <property type="entry name" value="FAD/NAD(P)-binding domain"/>
    <property type="match status" value="2"/>
</dbReference>
<gene>
    <name evidence="3" type="ORF">NCTC13337_01384</name>
</gene>
<proteinExistence type="inferred from homology"/>
<organism evidence="3 4">
    <name type="scientific">Suttonella ornithocola</name>
    <dbReference type="NCBI Taxonomy" id="279832"/>
    <lineage>
        <taxon>Bacteria</taxon>
        <taxon>Pseudomonadati</taxon>
        <taxon>Pseudomonadota</taxon>
        <taxon>Gammaproteobacteria</taxon>
        <taxon>Cardiobacteriales</taxon>
        <taxon>Cardiobacteriaceae</taxon>
        <taxon>Suttonella</taxon>
    </lineage>
</organism>
<comment type="similarity">
    <text evidence="1">Belongs to the flavin monoamine oxidase family.</text>
</comment>
<dbReference type="AlphaFoldDB" id="A0A380MSE9"/>